<evidence type="ECO:0000256" key="8">
    <source>
        <dbReference type="ARBA" id="ARBA00023237"/>
    </source>
</evidence>
<protein>
    <submittedName>
        <fullName evidence="16">Fe(3+) dicitrate transport protein</fullName>
    </submittedName>
</protein>
<dbReference type="SUPFAM" id="SSF56935">
    <property type="entry name" value="Porins"/>
    <property type="match status" value="1"/>
</dbReference>
<keyword evidence="2 9" id="KW-0813">Transport</keyword>
<feature type="region of interest" description="Disordered" evidence="12">
    <location>
        <begin position="691"/>
        <end position="713"/>
    </location>
</feature>
<accession>A0A4R2L043</accession>
<evidence type="ECO:0000256" key="6">
    <source>
        <dbReference type="ARBA" id="ARBA00023077"/>
    </source>
</evidence>
<evidence type="ECO:0000256" key="7">
    <source>
        <dbReference type="ARBA" id="ARBA00023136"/>
    </source>
</evidence>
<dbReference type="RefSeq" id="WP_117315952.1">
    <property type="nucleotide sequence ID" value="NZ_QQSW01000005.1"/>
</dbReference>
<keyword evidence="6 11" id="KW-0798">TonB box</keyword>
<name>A0A4R2L043_9GAMM</name>
<evidence type="ECO:0000313" key="16">
    <source>
        <dbReference type="EMBL" id="TCO75898.1"/>
    </source>
</evidence>
<reference evidence="16 17" key="1">
    <citation type="submission" date="2019-03" db="EMBL/GenBank/DDBJ databases">
        <title>Genomic Encyclopedia of Type Strains, Phase IV (KMG-IV): sequencing the most valuable type-strain genomes for metagenomic binning, comparative biology and taxonomic classification.</title>
        <authorList>
            <person name="Goeker M."/>
        </authorList>
    </citation>
    <scope>NUCLEOTIDE SEQUENCE [LARGE SCALE GENOMIC DNA]</scope>
    <source>
        <strain evidence="16 17">DSM 23344</strain>
    </source>
</reference>
<feature type="short sequence motif" description="TonB C-terminal box" evidence="10">
    <location>
        <begin position="696"/>
        <end position="713"/>
    </location>
</feature>
<dbReference type="InterPro" id="IPR036942">
    <property type="entry name" value="Beta-barrel_TonB_sf"/>
</dbReference>
<evidence type="ECO:0000256" key="2">
    <source>
        <dbReference type="ARBA" id="ARBA00022448"/>
    </source>
</evidence>
<keyword evidence="3 9" id="KW-1134">Transmembrane beta strand</keyword>
<dbReference type="EMBL" id="SLWX01000006">
    <property type="protein sequence ID" value="TCO75898.1"/>
    <property type="molecule type" value="Genomic_DNA"/>
</dbReference>
<evidence type="ECO:0000256" key="11">
    <source>
        <dbReference type="RuleBase" id="RU003357"/>
    </source>
</evidence>
<feature type="domain" description="TonB-dependent receptor plug" evidence="15">
    <location>
        <begin position="47"/>
        <end position="154"/>
    </location>
</feature>
<dbReference type="GO" id="GO:0009279">
    <property type="term" value="C:cell outer membrane"/>
    <property type="evidence" value="ECO:0007669"/>
    <property type="project" value="UniProtKB-SubCell"/>
</dbReference>
<dbReference type="Proteomes" id="UP000294980">
    <property type="component" value="Unassembled WGS sequence"/>
</dbReference>
<dbReference type="InterPro" id="IPR010917">
    <property type="entry name" value="TonB_rcpt_CS"/>
</dbReference>
<evidence type="ECO:0000256" key="5">
    <source>
        <dbReference type="ARBA" id="ARBA00022729"/>
    </source>
</evidence>
<sequence length="713" mass="77615">MIRYGNRRSRLGIAVASAITAIAGATAQSAELEEVTIVGSVADARILPGSGSVIDNEQMTIEFANDINQLLKTVPGVYIREEDGYGLRPNIGIRGATSERASKVTLMEDGVMIAPAPYSNPAAYYFPTTLRMHTTEVVKGAPLLRYGPQTTGGVINMVSTPIPDAFGGRVNLRYGQNAEADLLASVGGKRNGFGFLLETAQRRSDGFKDIDGGDRDSGYDIQDYVFKLGWEGDRQSLLFKAQYSDETSDETYLGLTDRDFARDENRRYGLSAIDQMNNEHEGYSLTYRLALTDTVDLTAIAYRNNFSRNWFKLSGGGSLVSAANAGDADAQAVLDGTRDISGLSYKNNSRDYTSEGVDLNLDIDLGEHQLALGGRLHQDDMDRFQPVDIYDQIDGQLVQTGTVLPTGGDNRLEDAEAMTFWAVDTWQISDALKLNLALRYEDVESSRRQYGDVDRMTAPSVRGNDSAEWLPGASFTYALSDSWQVLGGVHRGFSPLGGGARENEDAETSVNYEAGVRYSGAMFLEAIAFYSDFENKSENCSNASPCSNGATSGAFVTGEAEISGVEMQLGTSLNVGGLNMPVDAMYTYTQAEVSGNNESLGFADGDRLASVPENVFSLRFGLESDMGWNNYAVVKYIDDMCVNIGCNNVASNFAETEELLVIDYISRYALNDDAVVFLKVDNLLDEQSIVSRQPDGARPNRPRTASVGVQWSF</sequence>
<dbReference type="PROSITE" id="PS01156">
    <property type="entry name" value="TONB_DEPENDENT_REC_2"/>
    <property type="match status" value="1"/>
</dbReference>
<dbReference type="AlphaFoldDB" id="A0A4R2L043"/>
<dbReference type="OrthoDB" id="9760494at2"/>
<evidence type="ECO:0000256" key="12">
    <source>
        <dbReference type="SAM" id="MobiDB-lite"/>
    </source>
</evidence>
<keyword evidence="8 9" id="KW-0998">Cell outer membrane</keyword>
<evidence type="ECO:0000259" key="15">
    <source>
        <dbReference type="Pfam" id="PF07715"/>
    </source>
</evidence>
<dbReference type="GO" id="GO:0033214">
    <property type="term" value="P:siderophore-iron import into cell"/>
    <property type="evidence" value="ECO:0007669"/>
    <property type="project" value="TreeGrafter"/>
</dbReference>
<dbReference type="PANTHER" id="PTHR30442">
    <property type="entry name" value="IRON III DICITRATE TRANSPORT PROTEIN FECA"/>
    <property type="match status" value="1"/>
</dbReference>
<dbReference type="Pfam" id="PF07715">
    <property type="entry name" value="Plug"/>
    <property type="match status" value="1"/>
</dbReference>
<organism evidence="16 17">
    <name type="scientific">Chromatocurvus halotolerans</name>
    <dbReference type="NCBI Taxonomy" id="1132028"/>
    <lineage>
        <taxon>Bacteria</taxon>
        <taxon>Pseudomonadati</taxon>
        <taxon>Pseudomonadota</taxon>
        <taxon>Gammaproteobacteria</taxon>
        <taxon>Cellvibrionales</taxon>
        <taxon>Halieaceae</taxon>
        <taxon>Chromatocurvus</taxon>
    </lineage>
</organism>
<keyword evidence="17" id="KW-1185">Reference proteome</keyword>
<keyword evidence="7 9" id="KW-0472">Membrane</keyword>
<dbReference type="InterPro" id="IPR012910">
    <property type="entry name" value="Plug_dom"/>
</dbReference>
<evidence type="ECO:0000259" key="14">
    <source>
        <dbReference type="Pfam" id="PF00593"/>
    </source>
</evidence>
<feature type="signal peptide" evidence="13">
    <location>
        <begin position="1"/>
        <end position="27"/>
    </location>
</feature>
<dbReference type="PROSITE" id="PS52016">
    <property type="entry name" value="TONB_DEPENDENT_REC_3"/>
    <property type="match status" value="1"/>
</dbReference>
<evidence type="ECO:0000313" key="17">
    <source>
        <dbReference type="Proteomes" id="UP000294980"/>
    </source>
</evidence>
<gene>
    <name evidence="16" type="ORF">EV688_10689</name>
</gene>
<dbReference type="Gene3D" id="2.170.130.10">
    <property type="entry name" value="TonB-dependent receptor, plug domain"/>
    <property type="match status" value="1"/>
</dbReference>
<dbReference type="Gene3D" id="2.40.170.20">
    <property type="entry name" value="TonB-dependent receptor, beta-barrel domain"/>
    <property type="match status" value="1"/>
</dbReference>
<dbReference type="InterPro" id="IPR000531">
    <property type="entry name" value="Beta-barrel_TonB"/>
</dbReference>
<keyword evidence="4 9" id="KW-0812">Transmembrane</keyword>
<evidence type="ECO:0000256" key="13">
    <source>
        <dbReference type="SAM" id="SignalP"/>
    </source>
</evidence>
<feature type="chain" id="PRO_5020855036" evidence="13">
    <location>
        <begin position="28"/>
        <end position="713"/>
    </location>
</feature>
<evidence type="ECO:0000256" key="10">
    <source>
        <dbReference type="PROSITE-ProRule" id="PRU10144"/>
    </source>
</evidence>
<comment type="caution">
    <text evidence="16">The sequence shown here is derived from an EMBL/GenBank/DDBJ whole genome shotgun (WGS) entry which is preliminary data.</text>
</comment>
<dbReference type="InterPro" id="IPR037066">
    <property type="entry name" value="Plug_dom_sf"/>
</dbReference>
<evidence type="ECO:0000256" key="1">
    <source>
        <dbReference type="ARBA" id="ARBA00004571"/>
    </source>
</evidence>
<keyword evidence="5 13" id="KW-0732">Signal</keyword>
<evidence type="ECO:0000256" key="9">
    <source>
        <dbReference type="PROSITE-ProRule" id="PRU01360"/>
    </source>
</evidence>
<evidence type="ECO:0000256" key="3">
    <source>
        <dbReference type="ARBA" id="ARBA00022452"/>
    </source>
</evidence>
<evidence type="ECO:0000256" key="4">
    <source>
        <dbReference type="ARBA" id="ARBA00022692"/>
    </source>
</evidence>
<dbReference type="PANTHER" id="PTHR30442:SF0">
    <property type="entry name" value="FE(3+) DICITRATE TRANSPORT PROTEIN FECA"/>
    <property type="match status" value="1"/>
</dbReference>
<comment type="similarity">
    <text evidence="9 11">Belongs to the TonB-dependent receptor family.</text>
</comment>
<dbReference type="Pfam" id="PF00593">
    <property type="entry name" value="TonB_dep_Rec_b-barrel"/>
    <property type="match status" value="1"/>
</dbReference>
<comment type="subcellular location">
    <subcellularLocation>
        <location evidence="1 9">Cell outer membrane</location>
        <topology evidence="1 9">Multi-pass membrane protein</topology>
    </subcellularLocation>
</comment>
<feature type="domain" description="TonB-dependent receptor-like beta-barrel" evidence="14">
    <location>
        <begin position="230"/>
        <end position="683"/>
    </location>
</feature>
<dbReference type="InterPro" id="IPR039426">
    <property type="entry name" value="TonB-dep_rcpt-like"/>
</dbReference>
<proteinExistence type="inferred from homology"/>